<accession>A0A0F9GQA7</accession>
<dbReference type="EMBL" id="LAZR01027592">
    <property type="protein sequence ID" value="KKL65257.1"/>
    <property type="molecule type" value="Genomic_DNA"/>
</dbReference>
<evidence type="ECO:0000313" key="1">
    <source>
        <dbReference type="EMBL" id="KKL65257.1"/>
    </source>
</evidence>
<organism evidence="1">
    <name type="scientific">marine sediment metagenome</name>
    <dbReference type="NCBI Taxonomy" id="412755"/>
    <lineage>
        <taxon>unclassified sequences</taxon>
        <taxon>metagenomes</taxon>
        <taxon>ecological metagenomes</taxon>
    </lineage>
</organism>
<name>A0A0F9GQA7_9ZZZZ</name>
<protein>
    <submittedName>
        <fullName evidence="1">Uncharacterized protein</fullName>
    </submittedName>
</protein>
<comment type="caution">
    <text evidence="1">The sequence shown here is derived from an EMBL/GenBank/DDBJ whole genome shotgun (WGS) entry which is preliminary data.</text>
</comment>
<gene>
    <name evidence="1" type="ORF">LCGC14_2156750</name>
</gene>
<dbReference type="AlphaFoldDB" id="A0A0F9GQA7"/>
<sequence>MSVTLTNYKLGFLTGFKLVVEWHGCRFTTTGEFIELIEDLGWLIKQLHMEKTESSE</sequence>
<reference evidence="1" key="1">
    <citation type="journal article" date="2015" name="Nature">
        <title>Complex archaea that bridge the gap between prokaryotes and eukaryotes.</title>
        <authorList>
            <person name="Spang A."/>
            <person name="Saw J.H."/>
            <person name="Jorgensen S.L."/>
            <person name="Zaremba-Niedzwiedzka K."/>
            <person name="Martijn J."/>
            <person name="Lind A.E."/>
            <person name="van Eijk R."/>
            <person name="Schleper C."/>
            <person name="Guy L."/>
            <person name="Ettema T.J."/>
        </authorList>
    </citation>
    <scope>NUCLEOTIDE SEQUENCE</scope>
</reference>
<proteinExistence type="predicted"/>